<evidence type="ECO:0000259" key="2">
    <source>
        <dbReference type="Pfam" id="PF03007"/>
    </source>
</evidence>
<dbReference type="Proteomes" id="UP001500897">
    <property type="component" value="Unassembled WGS sequence"/>
</dbReference>
<dbReference type="InterPro" id="IPR004255">
    <property type="entry name" value="O-acyltransferase_WSD1_N"/>
</dbReference>
<evidence type="ECO:0000256" key="1">
    <source>
        <dbReference type="SAM" id="MobiDB-lite"/>
    </source>
</evidence>
<feature type="domain" description="O-acyltransferase WSD1 C-terminal" evidence="3">
    <location>
        <begin position="293"/>
        <end position="431"/>
    </location>
</feature>
<feature type="domain" description="O-acyltransferase WSD1-like N-terminal" evidence="2">
    <location>
        <begin position="39"/>
        <end position="180"/>
    </location>
</feature>
<gene>
    <name evidence="4" type="ORF">GCM10009759_13610</name>
</gene>
<dbReference type="Pfam" id="PF03007">
    <property type="entry name" value="WS_DGAT_cat"/>
    <property type="match status" value="1"/>
</dbReference>
<comment type="caution">
    <text evidence="4">The sequence shown here is derived from an EMBL/GenBank/DDBJ whole genome shotgun (WGS) entry which is preliminary data.</text>
</comment>
<keyword evidence="5" id="KW-1185">Reference proteome</keyword>
<evidence type="ECO:0000313" key="4">
    <source>
        <dbReference type="EMBL" id="GAA2090215.1"/>
    </source>
</evidence>
<protein>
    <submittedName>
        <fullName evidence="4">Wax ester/triacylglycerol synthase family O-acyltransferase</fullName>
    </submittedName>
</protein>
<reference evidence="4 5" key="1">
    <citation type="journal article" date="2019" name="Int. J. Syst. Evol. Microbiol.">
        <title>The Global Catalogue of Microorganisms (GCM) 10K type strain sequencing project: providing services to taxonomists for standard genome sequencing and annotation.</title>
        <authorList>
            <consortium name="The Broad Institute Genomics Platform"/>
            <consortium name="The Broad Institute Genome Sequencing Center for Infectious Disease"/>
            <person name="Wu L."/>
            <person name="Ma J."/>
        </authorList>
    </citation>
    <scope>NUCLEOTIDE SEQUENCE [LARGE SCALE GENOMIC DNA]</scope>
    <source>
        <strain evidence="4 5">JCM 14559</strain>
    </source>
</reference>
<accession>A0ABN2WE72</accession>
<evidence type="ECO:0000313" key="5">
    <source>
        <dbReference type="Proteomes" id="UP001500897"/>
    </source>
</evidence>
<name>A0ABN2WE72_9ACTN</name>
<feature type="compositionally biased region" description="Low complexity" evidence="1">
    <location>
        <begin position="1"/>
        <end position="12"/>
    </location>
</feature>
<dbReference type="EMBL" id="BAAANS010000006">
    <property type="protein sequence ID" value="GAA2090215.1"/>
    <property type="molecule type" value="Genomic_DNA"/>
</dbReference>
<proteinExistence type="predicted"/>
<dbReference type="RefSeq" id="WP_344550889.1">
    <property type="nucleotide sequence ID" value="NZ_BAAANS010000006.1"/>
</dbReference>
<organism evidence="4 5">
    <name type="scientific">Kitasatospora saccharophila</name>
    <dbReference type="NCBI Taxonomy" id="407973"/>
    <lineage>
        <taxon>Bacteria</taxon>
        <taxon>Bacillati</taxon>
        <taxon>Actinomycetota</taxon>
        <taxon>Actinomycetes</taxon>
        <taxon>Kitasatosporales</taxon>
        <taxon>Streptomycetaceae</taxon>
        <taxon>Kitasatospora</taxon>
    </lineage>
</organism>
<sequence>MALPHPAALRSAAPPPARPLSSRDRLIMEIAGLGPDPRLHLGTLLTFPGRAPGPDRLAEHLRERLPALPELTLRPDARRRRWEPAPAFDVRDHVHALTVPGDLLADPATALDAVLDQPLDHTRPLWGLWIVGSATADGFALAYRAHHAFQDGRAVTETVDLLLGPPSGRTPGRAPGRPAGTAAPAPRAPRGSALAAALREDLLPRQRHRPTDWPPARQPAAGARRAVLGTYDLGRLHALTRRTGAGTSHLTLAVLTGALRAWHPDTWRDAPAPLPATFALSVRAPDDPYRLLGNRGAVAVLPLPCQQPSPAARLESLRAEASAARLADLARRHSALFDRLPHWCARKGLKRTIDARRVPLALADVRLRADPTWQGTPARHVHLIPPSVPGQPLFAAWTTHRRQLRLTFLADTALPGLDALPGHFDRALTELDAATAP</sequence>
<dbReference type="Pfam" id="PF06974">
    <property type="entry name" value="WS_DGAT_C"/>
    <property type="match status" value="1"/>
</dbReference>
<evidence type="ECO:0000259" key="3">
    <source>
        <dbReference type="Pfam" id="PF06974"/>
    </source>
</evidence>
<feature type="region of interest" description="Disordered" evidence="1">
    <location>
        <begin position="164"/>
        <end position="191"/>
    </location>
</feature>
<feature type="region of interest" description="Disordered" evidence="1">
    <location>
        <begin position="1"/>
        <end position="21"/>
    </location>
</feature>
<dbReference type="InterPro" id="IPR009721">
    <property type="entry name" value="O-acyltransferase_WSD1_C"/>
</dbReference>